<evidence type="ECO:0000313" key="2">
    <source>
        <dbReference type="EMBL" id="KAG0491182.1"/>
    </source>
</evidence>
<dbReference type="AlphaFoldDB" id="A0A835VA64"/>
<evidence type="ECO:0000256" key="1">
    <source>
        <dbReference type="SAM" id="MobiDB-lite"/>
    </source>
</evidence>
<gene>
    <name evidence="2" type="ORF">HPP92_008045</name>
</gene>
<name>A0A835VA64_VANPL</name>
<dbReference type="EMBL" id="JADCNM010000003">
    <property type="protein sequence ID" value="KAG0491182.1"/>
    <property type="molecule type" value="Genomic_DNA"/>
</dbReference>
<feature type="compositionally biased region" description="Polar residues" evidence="1">
    <location>
        <begin position="1"/>
        <end position="10"/>
    </location>
</feature>
<sequence>MNRKPSFNDSKLTRLARAHQNKSRSEDQRRQPGFGHWVVKRYHVISGTVSHITSHLLSYFADHEARRPKPKASARPGSASALSRFYVTDVSGRDDPACPLVVR</sequence>
<dbReference type="Proteomes" id="UP000639772">
    <property type="component" value="Chromosome 3"/>
</dbReference>
<organism evidence="2 3">
    <name type="scientific">Vanilla planifolia</name>
    <name type="common">Vanilla</name>
    <dbReference type="NCBI Taxonomy" id="51239"/>
    <lineage>
        <taxon>Eukaryota</taxon>
        <taxon>Viridiplantae</taxon>
        <taxon>Streptophyta</taxon>
        <taxon>Embryophyta</taxon>
        <taxon>Tracheophyta</taxon>
        <taxon>Spermatophyta</taxon>
        <taxon>Magnoliopsida</taxon>
        <taxon>Liliopsida</taxon>
        <taxon>Asparagales</taxon>
        <taxon>Orchidaceae</taxon>
        <taxon>Vanilloideae</taxon>
        <taxon>Vanilleae</taxon>
        <taxon>Vanilla</taxon>
    </lineage>
</organism>
<comment type="caution">
    <text evidence="2">The sequence shown here is derived from an EMBL/GenBank/DDBJ whole genome shotgun (WGS) entry which is preliminary data.</text>
</comment>
<reference evidence="2 3" key="1">
    <citation type="journal article" date="2020" name="Nat. Food">
        <title>A phased Vanilla planifolia genome enables genetic improvement of flavour and production.</title>
        <authorList>
            <person name="Hasing T."/>
            <person name="Tang H."/>
            <person name="Brym M."/>
            <person name="Khazi F."/>
            <person name="Huang T."/>
            <person name="Chambers A.H."/>
        </authorList>
    </citation>
    <scope>NUCLEOTIDE SEQUENCE [LARGE SCALE GENOMIC DNA]</scope>
    <source>
        <tissue evidence="2">Leaf</tissue>
    </source>
</reference>
<protein>
    <submittedName>
        <fullName evidence="2">Uncharacterized protein</fullName>
    </submittedName>
</protein>
<evidence type="ECO:0000313" key="3">
    <source>
        <dbReference type="Proteomes" id="UP000639772"/>
    </source>
</evidence>
<proteinExistence type="predicted"/>
<feature type="region of interest" description="Disordered" evidence="1">
    <location>
        <begin position="1"/>
        <end position="32"/>
    </location>
</feature>
<accession>A0A835VA64</accession>